<dbReference type="Gene3D" id="3.30.1490.430">
    <property type="match status" value="1"/>
</dbReference>
<feature type="binding site" evidence="13">
    <location>
        <begin position="470"/>
        <end position="472"/>
    </location>
    <ligand>
        <name>GTP</name>
        <dbReference type="ChEBI" id="CHEBI:37565"/>
    </ligand>
</feature>
<feature type="domain" description="Tyrosine specific protein phosphatases" evidence="15">
    <location>
        <begin position="115"/>
        <end position="182"/>
    </location>
</feature>
<feature type="region of interest" description="Disordered" evidence="14">
    <location>
        <begin position="210"/>
        <end position="236"/>
    </location>
</feature>
<feature type="binding site" evidence="13">
    <location>
        <begin position="540"/>
        <end position="545"/>
    </location>
    <ligand>
        <name>GTP</name>
        <dbReference type="ChEBI" id="CHEBI:37565"/>
    </ligand>
</feature>
<dbReference type="PANTHER" id="PTHR10367:SF17">
    <property type="entry name" value="MRNA-CAPPING ENZYME"/>
    <property type="match status" value="1"/>
</dbReference>
<dbReference type="InterPro" id="IPR017074">
    <property type="entry name" value="mRNA_cap_enz_bifunc"/>
</dbReference>
<dbReference type="PROSITE" id="PS50056">
    <property type="entry name" value="TYR_PHOSPHATASE_2"/>
    <property type="match status" value="1"/>
</dbReference>
<keyword evidence="10" id="KW-0378">Hydrolase</keyword>
<evidence type="ECO:0000256" key="8">
    <source>
        <dbReference type="ARBA" id="ARBA00023242"/>
    </source>
</evidence>
<keyword evidence="5 10" id="KW-0547">Nucleotide-binding</keyword>
<dbReference type="InterPro" id="IPR001339">
    <property type="entry name" value="mRNA_cap_enzyme_adenylation"/>
</dbReference>
<dbReference type="Pfam" id="PF01331">
    <property type="entry name" value="mRNA_cap_enzyme"/>
    <property type="match status" value="1"/>
</dbReference>
<dbReference type="PIRSF" id="PIRSF036958">
    <property type="entry name" value="mRNA_capping_HCE"/>
    <property type="match status" value="1"/>
</dbReference>
<dbReference type="EC" id="2.7.7.50" evidence="10"/>
<dbReference type="GO" id="GO:0005525">
    <property type="term" value="F:GTP binding"/>
    <property type="evidence" value="ECO:0007669"/>
    <property type="project" value="UniProtKB-UniRule"/>
</dbReference>
<evidence type="ECO:0000256" key="11">
    <source>
        <dbReference type="PIRSR" id="PIRSR036958-1"/>
    </source>
</evidence>
<dbReference type="InterPro" id="IPR016130">
    <property type="entry name" value="Tyr_Pase_AS"/>
</dbReference>
<comment type="catalytic activity">
    <reaction evidence="10">
        <text>a 5'-end triphospho-ribonucleoside in mRNA + H2O = a 5'-end diphospho-ribonucleoside in mRNA + phosphate + H(+)</text>
        <dbReference type="Rhea" id="RHEA:67004"/>
        <dbReference type="Rhea" id="RHEA-COMP:17164"/>
        <dbReference type="Rhea" id="RHEA-COMP:17165"/>
        <dbReference type="ChEBI" id="CHEBI:15377"/>
        <dbReference type="ChEBI" id="CHEBI:15378"/>
        <dbReference type="ChEBI" id="CHEBI:43474"/>
        <dbReference type="ChEBI" id="CHEBI:167616"/>
        <dbReference type="ChEBI" id="CHEBI:167618"/>
        <dbReference type="EC" id="3.6.1.74"/>
    </reaction>
</comment>
<feature type="active site" description="N6-GMP-lysine intermediate" evidence="12">
    <location>
        <position position="304"/>
    </location>
</feature>
<evidence type="ECO:0000256" key="12">
    <source>
        <dbReference type="PIRSR" id="PIRSR036958-2"/>
    </source>
</evidence>
<dbReference type="InterPro" id="IPR000340">
    <property type="entry name" value="Dual-sp_phosphatase_cat-dom"/>
</dbReference>
<evidence type="ECO:0000256" key="1">
    <source>
        <dbReference type="ARBA" id="ARBA00004123"/>
    </source>
</evidence>
<feature type="binding site" evidence="13">
    <location>
        <position position="309"/>
    </location>
    <ligand>
        <name>GTP</name>
        <dbReference type="ChEBI" id="CHEBI:37565"/>
    </ligand>
</feature>
<comment type="similarity">
    <text evidence="10">In the N-terminal section; belongs to the non-receptor class of the protein-tyrosine phosphatase family.</text>
</comment>
<accession>A0A9P0H7N6</accession>
<comment type="similarity">
    <text evidence="10">In the C-terminal section; belongs to the eukaryotic GTase family.</text>
</comment>
<evidence type="ECO:0000256" key="14">
    <source>
        <dbReference type="SAM" id="MobiDB-lite"/>
    </source>
</evidence>
<dbReference type="GO" id="GO:0140818">
    <property type="term" value="F:mRNA 5'-triphosphate monophosphatase activity"/>
    <property type="evidence" value="ECO:0007669"/>
    <property type="project" value="UniProtKB-EC"/>
</dbReference>
<keyword evidence="2 10" id="KW-0507">mRNA processing</keyword>
<evidence type="ECO:0000256" key="3">
    <source>
        <dbReference type="ARBA" id="ARBA00022679"/>
    </source>
</evidence>
<dbReference type="EMBL" id="OV725079">
    <property type="protein sequence ID" value="CAH1396951.1"/>
    <property type="molecule type" value="Genomic_DNA"/>
</dbReference>
<dbReference type="Gene3D" id="3.30.470.30">
    <property type="entry name" value="DNA ligase/mRNA capping enzyme"/>
    <property type="match status" value="1"/>
</dbReference>
<dbReference type="FunFam" id="2.40.50.140:FF:000111">
    <property type="entry name" value="mRNA-capping enzyme"/>
    <property type="match status" value="1"/>
</dbReference>
<dbReference type="CDD" id="cd07895">
    <property type="entry name" value="Adenylation_mRNA_capping"/>
    <property type="match status" value="1"/>
</dbReference>
<dbReference type="FunFam" id="3.30.470.30:FF:000040">
    <property type="entry name" value="mRNA-capping enzyme"/>
    <property type="match status" value="1"/>
</dbReference>
<feature type="binding site" evidence="13">
    <location>
        <begin position="353"/>
        <end position="355"/>
    </location>
    <ligand>
        <name>GTP</name>
        <dbReference type="ChEBI" id="CHEBI:37565"/>
    </ligand>
</feature>
<evidence type="ECO:0000256" key="4">
    <source>
        <dbReference type="ARBA" id="ARBA00022695"/>
    </source>
</evidence>
<dbReference type="PANTHER" id="PTHR10367">
    <property type="entry name" value="MRNA-CAPPING ENZYME"/>
    <property type="match status" value="1"/>
</dbReference>
<dbReference type="Gene3D" id="3.90.190.10">
    <property type="entry name" value="Protein tyrosine phosphatase superfamily"/>
    <property type="match status" value="1"/>
</dbReference>
<dbReference type="SUPFAM" id="SSF56091">
    <property type="entry name" value="DNA ligase/mRNA capping enzyme, catalytic domain"/>
    <property type="match status" value="1"/>
</dbReference>
<dbReference type="AlphaFoldDB" id="A0A9P0H7N6"/>
<comment type="function">
    <text evidence="10">Bifunctional mRNA-capping enzyme exhibiting RNA 5'-triphosphate monophosphatase activity in the N-terminal part and mRNA guanylyltransferase activity in the C-terminal part. Catalyzes the first two steps of cap formation: by removing the gamma-phosphate from the 5'-triphosphate end of nascent mRNA to yield a diphosphate end, and by transferring the GMP moiety of GTP to the 5'-diphosphate terminus of RNA via a covalent enzyme-GMP reaction intermediate.</text>
</comment>
<keyword evidence="4 10" id="KW-0548">Nucleotidyltransferase</keyword>
<keyword evidence="17" id="KW-1185">Reference proteome</keyword>
<dbReference type="FunFam" id="3.90.190.10:FF:000040">
    <property type="entry name" value="mRNA-capping enzyme"/>
    <property type="match status" value="1"/>
</dbReference>
<evidence type="ECO:0000256" key="2">
    <source>
        <dbReference type="ARBA" id="ARBA00022664"/>
    </source>
</evidence>
<evidence type="ECO:0000313" key="17">
    <source>
        <dbReference type="Proteomes" id="UP001152798"/>
    </source>
</evidence>
<comment type="catalytic activity">
    <reaction evidence="9">
        <text>a 5'-end diphospho-ribonucleoside in mRNA + GTP + H(+) = a 5'-end (5'-triphosphoguanosine)-ribonucleoside in mRNA + diphosphate</text>
        <dbReference type="Rhea" id="RHEA:67012"/>
        <dbReference type="Rhea" id="RHEA-COMP:17165"/>
        <dbReference type="Rhea" id="RHEA-COMP:17166"/>
        <dbReference type="ChEBI" id="CHEBI:15378"/>
        <dbReference type="ChEBI" id="CHEBI:33019"/>
        <dbReference type="ChEBI" id="CHEBI:37565"/>
        <dbReference type="ChEBI" id="CHEBI:167616"/>
        <dbReference type="ChEBI" id="CHEBI:167617"/>
        <dbReference type="EC" id="2.7.7.50"/>
    </reaction>
    <physiologicalReaction direction="left-to-right" evidence="9">
        <dbReference type="Rhea" id="RHEA:67013"/>
    </physiologicalReaction>
</comment>
<dbReference type="InterPro" id="IPR012340">
    <property type="entry name" value="NA-bd_OB-fold"/>
</dbReference>
<name>A0A9P0H7N6_NEZVI</name>
<dbReference type="EC" id="3.6.1.74" evidence="10"/>
<reference evidence="16" key="1">
    <citation type="submission" date="2022-01" db="EMBL/GenBank/DDBJ databases">
        <authorList>
            <person name="King R."/>
        </authorList>
    </citation>
    <scope>NUCLEOTIDE SEQUENCE</scope>
</reference>
<evidence type="ECO:0000256" key="7">
    <source>
        <dbReference type="ARBA" id="ARBA00023134"/>
    </source>
</evidence>
<dbReference type="InterPro" id="IPR000387">
    <property type="entry name" value="Tyr_Pase_dom"/>
</dbReference>
<dbReference type="GO" id="GO:0005524">
    <property type="term" value="F:ATP binding"/>
    <property type="evidence" value="ECO:0007669"/>
    <property type="project" value="InterPro"/>
</dbReference>
<gene>
    <name evidence="16" type="ORF">NEZAVI_LOCUS6904</name>
</gene>
<dbReference type="OrthoDB" id="200924at2759"/>
<feature type="active site" description="Phosphocysteine intermediate" evidence="11">
    <location>
        <position position="137"/>
    </location>
</feature>
<evidence type="ECO:0000256" key="13">
    <source>
        <dbReference type="PIRSR" id="PIRSR036958-3"/>
    </source>
</evidence>
<comment type="subcellular location">
    <subcellularLocation>
        <location evidence="1 10">Nucleus</location>
    </subcellularLocation>
</comment>
<dbReference type="InterPro" id="IPR013846">
    <property type="entry name" value="mRNA_cap_enzyme_C"/>
</dbReference>
<keyword evidence="8 10" id="KW-0539">Nucleus</keyword>
<dbReference type="SUPFAM" id="SSF52799">
    <property type="entry name" value="(Phosphotyrosine protein) phosphatases II"/>
    <property type="match status" value="1"/>
</dbReference>
<dbReference type="GO" id="GO:0004484">
    <property type="term" value="F:mRNA guanylyltransferase activity"/>
    <property type="evidence" value="ECO:0007669"/>
    <property type="project" value="UniProtKB-UniRule"/>
</dbReference>
<sequence>MSKNSRGPGRIPDRWLHCPRKSSDLIADKFLAFKTPLSEQFENQVPAHCRFTPKMLFSLTSSYGQRIGLWIDLTNTDRFYNSNDIKRGYGDSKEVAYVKLQCRGHGETPDQETTDTFIRFCNEFSHRDPLSIIGVHCTHGFNRTGFLIVSYLVQEMAWGLEAAINEFSKHRSPGIYKDDYIQELYRRYEPDSDPISAPLRPDWCLEFDDSIEDDSSPQPKKRANSGRESSGGKKRFKNGIVPQFMEGIEGIEIVTCTETIRTVQQAAQEMCNCQLSGFPGAQPVSMDRENIDLLRTKPYMVSWKADGTRYMMAILDENRVYMLDRDNNVFQVFGLRFVERKNLDAHLKWTLLDGEMVMDKHEGQNIPRYLVYDIISVSGIYVSELRFSPERMKTIETDIIKPRQQAMEIGKIVRETEPFSIRAKQFLPCGMAHKFLDEKFARQLTHEPDGLIFQPSAEPYMAGQCPEVLKWKPPSHNSVDFRLKIQKEEGMGLLTKKVGFLYVGGFDPSFARMKYTKELEKYDGKIIECRFENNTWIFMRERTDKSFPNSYKTARSVFNSIKNPVTKHYLLEFIATSRYKTDSDIMPPPQMPPRHRR</sequence>
<dbReference type="GO" id="GO:0006370">
    <property type="term" value="P:7-methylguanosine mRNA capping"/>
    <property type="evidence" value="ECO:0007669"/>
    <property type="project" value="UniProtKB-UniRule"/>
</dbReference>
<dbReference type="InterPro" id="IPR029021">
    <property type="entry name" value="Prot-tyrosine_phosphatase-like"/>
</dbReference>
<evidence type="ECO:0000313" key="16">
    <source>
        <dbReference type="EMBL" id="CAH1396952.1"/>
    </source>
</evidence>
<evidence type="ECO:0000256" key="10">
    <source>
        <dbReference type="PIRNR" id="PIRNR036958"/>
    </source>
</evidence>
<dbReference type="GO" id="GO:0004721">
    <property type="term" value="F:phosphoprotein phosphatase activity"/>
    <property type="evidence" value="ECO:0007669"/>
    <property type="project" value="UniProtKB-UniRule"/>
</dbReference>
<dbReference type="Pfam" id="PF03919">
    <property type="entry name" value="mRNA_cap_C"/>
    <property type="match status" value="1"/>
</dbReference>
<keyword evidence="6 10" id="KW-0506">mRNA capping</keyword>
<evidence type="ECO:0000256" key="9">
    <source>
        <dbReference type="ARBA" id="ARBA00044624"/>
    </source>
</evidence>
<dbReference type="PROSITE" id="PS00383">
    <property type="entry name" value="TYR_PHOSPHATASE_1"/>
    <property type="match status" value="1"/>
</dbReference>
<dbReference type="InterPro" id="IPR051029">
    <property type="entry name" value="mRNA_Capping_Enz/RNA_Phosphat"/>
</dbReference>
<dbReference type="SUPFAM" id="SSF50249">
    <property type="entry name" value="Nucleic acid-binding proteins"/>
    <property type="match status" value="1"/>
</dbReference>
<proteinExistence type="inferred from homology"/>
<keyword evidence="3 10" id="KW-0808">Transferase</keyword>
<dbReference type="Proteomes" id="UP001152798">
    <property type="component" value="Chromosome 3"/>
</dbReference>
<dbReference type="GO" id="GO:0004651">
    <property type="term" value="F:polynucleotide 5'-phosphatase activity"/>
    <property type="evidence" value="ECO:0007669"/>
    <property type="project" value="UniProtKB-UniRule"/>
</dbReference>
<dbReference type="Gene3D" id="2.40.50.140">
    <property type="entry name" value="Nucleic acid-binding proteins"/>
    <property type="match status" value="1"/>
</dbReference>
<dbReference type="GO" id="GO:0005634">
    <property type="term" value="C:nucleus"/>
    <property type="evidence" value="ECO:0007669"/>
    <property type="project" value="UniProtKB-SubCell"/>
</dbReference>
<feature type="binding site" evidence="13">
    <location>
        <position position="325"/>
    </location>
    <ligand>
        <name>GTP</name>
        <dbReference type="ChEBI" id="CHEBI:37565"/>
    </ligand>
</feature>
<evidence type="ECO:0000256" key="5">
    <source>
        <dbReference type="ARBA" id="ARBA00022741"/>
    </source>
</evidence>
<keyword evidence="7 10" id="KW-0342">GTP-binding</keyword>
<organism evidence="16 17">
    <name type="scientific">Nezara viridula</name>
    <name type="common">Southern green stink bug</name>
    <name type="synonym">Cimex viridulus</name>
    <dbReference type="NCBI Taxonomy" id="85310"/>
    <lineage>
        <taxon>Eukaryota</taxon>
        <taxon>Metazoa</taxon>
        <taxon>Ecdysozoa</taxon>
        <taxon>Arthropoda</taxon>
        <taxon>Hexapoda</taxon>
        <taxon>Insecta</taxon>
        <taxon>Pterygota</taxon>
        <taxon>Neoptera</taxon>
        <taxon>Paraneoptera</taxon>
        <taxon>Hemiptera</taxon>
        <taxon>Heteroptera</taxon>
        <taxon>Panheteroptera</taxon>
        <taxon>Pentatomomorpha</taxon>
        <taxon>Pentatomoidea</taxon>
        <taxon>Pentatomidae</taxon>
        <taxon>Pentatominae</taxon>
        <taxon>Nezara</taxon>
    </lineage>
</organism>
<dbReference type="Pfam" id="PF00782">
    <property type="entry name" value="DSPc"/>
    <property type="match status" value="1"/>
</dbReference>
<evidence type="ECO:0000259" key="15">
    <source>
        <dbReference type="PROSITE" id="PS50056"/>
    </source>
</evidence>
<evidence type="ECO:0000256" key="6">
    <source>
        <dbReference type="ARBA" id="ARBA00023042"/>
    </source>
</evidence>
<dbReference type="EMBL" id="OV725079">
    <property type="protein sequence ID" value="CAH1396952.1"/>
    <property type="molecule type" value="Genomic_DNA"/>
</dbReference>
<protein>
    <recommendedName>
        <fullName evidence="10">mRNA-capping enzyme</fullName>
    </recommendedName>
    <domain>
        <recommendedName>
            <fullName evidence="10">mRNA 5'-triphosphate monophosphatase</fullName>
            <ecNumber evidence="10">3.6.1.74</ecNumber>
        </recommendedName>
        <alternativeName>
            <fullName evidence="10">mRNA 5'-phosphatase</fullName>
        </alternativeName>
    </domain>
    <domain>
        <recommendedName>
            <fullName evidence="10">mRNA guanylyltransferase</fullName>
            <ecNumber evidence="10">2.7.7.50</ecNumber>
        </recommendedName>
        <alternativeName>
            <fullName evidence="10">GTP--RNA guanylyltransferase</fullName>
            <shortName evidence="10">GTase</shortName>
        </alternativeName>
    </domain>
</protein>